<dbReference type="CDD" id="cd02440">
    <property type="entry name" value="AdoMet_MTases"/>
    <property type="match status" value="1"/>
</dbReference>
<proteinExistence type="predicted"/>
<dbReference type="OrthoDB" id="9795085at2"/>
<dbReference type="InterPro" id="IPR029063">
    <property type="entry name" value="SAM-dependent_MTases_sf"/>
</dbReference>
<dbReference type="PANTHER" id="PTHR43861">
    <property type="entry name" value="TRANS-ACONITATE 2-METHYLTRANSFERASE-RELATED"/>
    <property type="match status" value="1"/>
</dbReference>
<sequence>MGNAAKGAQISPLDWNPDAYGQFRDLRLRPALDLLAQVPDLPEKGRVIDLGCGAGAMAEALSYRFRQRRIVGVDNSESMLKKAAATGAYHRCDLADIASWEPSKPPALIFSNAALHWLGDHATLLPRLAGMLRPGGVLAVQMPRQFGAPSHRFLREFATEMFPDRFDFTGWKPPVAELADYARILSPLGHADLWQTDYLQRLLPGDDGHPVRRFTESTAMCPFLEKLSEPERAAFTARYEAALEAAYPAERDGTVLFPFRRIFCVLQVR</sequence>
<dbReference type="Pfam" id="PF13489">
    <property type="entry name" value="Methyltransf_23"/>
    <property type="match status" value="1"/>
</dbReference>
<reference evidence="1 2" key="1">
    <citation type="submission" date="2017-09" db="EMBL/GenBank/DDBJ databases">
        <title>A multilocus sequence analysis scheme for characterization of bacteria in the genus Thioclava.</title>
        <authorList>
            <person name="Liu Y."/>
            <person name="Shao Z."/>
        </authorList>
    </citation>
    <scope>NUCLEOTIDE SEQUENCE [LARGE SCALE GENOMIC DNA]</scope>
    <source>
        <strain evidence="1 2">CAU 1312</strain>
    </source>
</reference>
<protein>
    <submittedName>
        <fullName evidence="1">Trans-aconitate methyltransferase</fullName>
    </submittedName>
</protein>
<keyword evidence="1" id="KW-0489">Methyltransferase</keyword>
<evidence type="ECO:0000313" key="2">
    <source>
        <dbReference type="Proteomes" id="UP000243507"/>
    </source>
</evidence>
<dbReference type="Proteomes" id="UP000243507">
    <property type="component" value="Unassembled WGS sequence"/>
</dbReference>
<dbReference type="InterPro" id="IPR023149">
    <property type="entry name" value="Trans_acon_MeTrfase_C"/>
</dbReference>
<keyword evidence="2" id="KW-1185">Reference proteome</keyword>
<comment type="caution">
    <text evidence="1">The sequence shown here is derived from an EMBL/GenBank/DDBJ whole genome shotgun (WGS) entry which is preliminary data.</text>
</comment>
<evidence type="ECO:0000313" key="1">
    <source>
        <dbReference type="EMBL" id="PCD77821.1"/>
    </source>
</evidence>
<dbReference type="AlphaFoldDB" id="A0A2A4CRF4"/>
<organism evidence="1 2">
    <name type="scientific">Pseudothioclava arenosa</name>
    <dbReference type="NCBI Taxonomy" id="1795308"/>
    <lineage>
        <taxon>Bacteria</taxon>
        <taxon>Pseudomonadati</taxon>
        <taxon>Pseudomonadota</taxon>
        <taxon>Alphaproteobacteria</taxon>
        <taxon>Rhodobacterales</taxon>
        <taxon>Paracoccaceae</taxon>
        <taxon>Pseudothioclava</taxon>
    </lineage>
</organism>
<dbReference type="Gene3D" id="3.40.50.150">
    <property type="entry name" value="Vaccinia Virus protein VP39"/>
    <property type="match status" value="1"/>
</dbReference>
<keyword evidence="1" id="KW-0808">Transferase</keyword>
<name>A0A2A4CRF4_9RHOB</name>
<dbReference type="GO" id="GO:0030798">
    <property type="term" value="F:trans-aconitate 2-methyltransferase activity"/>
    <property type="evidence" value="ECO:0007669"/>
    <property type="project" value="InterPro"/>
</dbReference>
<dbReference type="PANTHER" id="PTHR43861:SF1">
    <property type="entry name" value="TRANS-ACONITATE 2-METHYLTRANSFERASE"/>
    <property type="match status" value="1"/>
</dbReference>
<gene>
    <name evidence="1" type="ORF">CLN94_00410</name>
</gene>
<dbReference type="GO" id="GO:0032259">
    <property type="term" value="P:methylation"/>
    <property type="evidence" value="ECO:0007669"/>
    <property type="project" value="UniProtKB-KW"/>
</dbReference>
<dbReference type="RefSeq" id="WP_096429895.1">
    <property type="nucleotide sequence ID" value="NZ_NTJD01000001.1"/>
</dbReference>
<dbReference type="Gene3D" id="1.10.150.290">
    <property type="entry name" value="S-adenosyl-L-methionine-dependent methyltransferases"/>
    <property type="match status" value="1"/>
</dbReference>
<accession>A0A2A4CRF4</accession>
<dbReference type="EMBL" id="NTJD01000001">
    <property type="protein sequence ID" value="PCD77821.1"/>
    <property type="molecule type" value="Genomic_DNA"/>
</dbReference>
<dbReference type="SUPFAM" id="SSF53335">
    <property type="entry name" value="S-adenosyl-L-methionine-dependent methyltransferases"/>
    <property type="match status" value="1"/>
</dbReference>